<keyword evidence="4" id="KW-1185">Reference proteome</keyword>
<dbReference type="InterPro" id="IPR043128">
    <property type="entry name" value="Rev_trsase/Diguanyl_cyclase"/>
</dbReference>
<feature type="domain" description="RNase H type-1" evidence="2">
    <location>
        <begin position="934"/>
        <end position="1068"/>
    </location>
</feature>
<evidence type="ECO:0000313" key="3">
    <source>
        <dbReference type="EMBL" id="CAH0552648.1"/>
    </source>
</evidence>
<dbReference type="InterPro" id="IPR012337">
    <property type="entry name" value="RNaseH-like_sf"/>
</dbReference>
<dbReference type="EMBL" id="OV121134">
    <property type="protein sequence ID" value="CAH0552648.1"/>
    <property type="molecule type" value="Genomic_DNA"/>
</dbReference>
<dbReference type="InterPro" id="IPR052560">
    <property type="entry name" value="RdDP_mobile_element"/>
</dbReference>
<sequence length="1176" mass="136423">MANLKIIHWNIRSFPNNKTNLLLLIKKCDPDIISLSEIWLKANKNINLKDYNSILLKREDGKGGSALLIKRNIHFKQIKLNFLLPESVQMVIIQVNDIKIGSIYIAPDYATHDVFWRDIFSSLGDTFILVGDFNCHHKSWGSFKCNTNGNRLKRFIDKKEINIINDNKSTMLNWNKISIIDLAICSSNLLLNCKEATLEDNYGSDHYPLEVHLEFPGKGRGKKHISIQTNKRNYKRANWNNFYSSLDEYNFSSLTYENFIDLLNEKGDASIPYKSFIQNDYICPWWDEECSDMIRERRRALKSFRTNGNLTLFVEFKKISAKVKQFLKKKKFQSFHNFASNLNRENNISNVWKSIKIYNKAMIRENYFTSNMDTWKESFLDSLAPPYCVNLPDFGNNCSNSFLLRNICISELTRVLSRVKDSSPGPDNISYSMLIHSPLKVKMFLIRFFNKILSGNQEIPSDWYNFTIIPILKQGKNPDDPNSYRPIAMSSCIRKVFEHIIKDRIEWWVEKNQFIPNFQFGFRKGLSTLDNVSILTNDIIANLLKKSYHTLALFLDISAAYDNVLPDKLISILSDLNLPSALVKIIWELIYKKRIILTSNNGTKNSRTSFKGLPQGSILSPILFNLYLRDIESAININTKILQYADDIVIYSCGMDTRLSEHFINYSLESLSLWLMERGLTLSPSKSKAILFSKNRTFQPFIRLNNEQIEVVNSIKFLGIFLDYNLSWSSHINDIVNKCYRILNILKSLTRVSWGGDPKTLLMIYRGLVRSRLEHGSFLFNACTKGLSEKMDRIQYLALRICLGSMSSSPTNALQMEASEPPLNIRRQLLADRFILRKFAISSDMVINSLQKYDPLYSKRSKALLIKNNCLFKSFKKYYETSKTFLRKSKTPIFTYNFFEQLVPISVILEWGVQKSSNTCLIKKLFEQKINNDWSEFVQIYTDGSVQKVKGSSSFGIYIPSLNIESSYEIDSRSSIFLAEQLAILYALKICLDKKIKKFIIFSDSFNCLLQIKKNSWNSKSNITMLEINKIYFEITKNKGYGKLCWIPGHSGIKGNEKVDQLAKKGQKRVENFKIPANELYKEANKHLLFSWKKFWYNSVKKKGKNYILSENHIWKIPWFNNSEYLGRDFITTISRFRLGHNAIPAHLFRIGVKDDPFCDCGFPTVPDFFFVCAVT</sequence>
<feature type="domain" description="Reverse transcriptase" evidence="1">
    <location>
        <begin position="452"/>
        <end position="722"/>
    </location>
</feature>
<dbReference type="CDD" id="cd01650">
    <property type="entry name" value="RT_nLTR_like"/>
    <property type="match status" value="1"/>
</dbReference>
<proteinExistence type="predicted"/>
<dbReference type="InterPro" id="IPR000477">
    <property type="entry name" value="RT_dom"/>
</dbReference>
<protein>
    <recommendedName>
        <fullName evidence="5">Pol-like protein</fullName>
    </recommendedName>
</protein>
<dbReference type="InterPro" id="IPR036397">
    <property type="entry name" value="RNaseH_sf"/>
</dbReference>
<evidence type="ECO:0008006" key="5">
    <source>
        <dbReference type="Google" id="ProtNLM"/>
    </source>
</evidence>
<dbReference type="SUPFAM" id="SSF56672">
    <property type="entry name" value="DNA/RNA polymerases"/>
    <property type="match status" value="1"/>
</dbReference>
<organism evidence="3 4">
    <name type="scientific">Brassicogethes aeneus</name>
    <name type="common">Rape pollen beetle</name>
    <name type="synonym">Meligethes aeneus</name>
    <dbReference type="NCBI Taxonomy" id="1431903"/>
    <lineage>
        <taxon>Eukaryota</taxon>
        <taxon>Metazoa</taxon>
        <taxon>Ecdysozoa</taxon>
        <taxon>Arthropoda</taxon>
        <taxon>Hexapoda</taxon>
        <taxon>Insecta</taxon>
        <taxon>Pterygota</taxon>
        <taxon>Neoptera</taxon>
        <taxon>Endopterygota</taxon>
        <taxon>Coleoptera</taxon>
        <taxon>Polyphaga</taxon>
        <taxon>Cucujiformia</taxon>
        <taxon>Nitidulidae</taxon>
        <taxon>Meligethinae</taxon>
        <taxon>Brassicogethes</taxon>
    </lineage>
</organism>
<dbReference type="GO" id="GO:0003676">
    <property type="term" value="F:nucleic acid binding"/>
    <property type="evidence" value="ECO:0007669"/>
    <property type="project" value="InterPro"/>
</dbReference>
<dbReference type="Pfam" id="PF00075">
    <property type="entry name" value="RNase_H"/>
    <property type="match status" value="1"/>
</dbReference>
<dbReference type="InterPro" id="IPR005135">
    <property type="entry name" value="Endo/exonuclease/phosphatase"/>
</dbReference>
<dbReference type="GO" id="GO:0042575">
    <property type="term" value="C:DNA polymerase complex"/>
    <property type="evidence" value="ECO:0007669"/>
    <property type="project" value="UniProtKB-ARBA"/>
</dbReference>
<dbReference type="Gene3D" id="3.60.10.10">
    <property type="entry name" value="Endonuclease/exonuclease/phosphatase"/>
    <property type="match status" value="1"/>
</dbReference>
<dbReference type="Gene3D" id="3.30.420.10">
    <property type="entry name" value="Ribonuclease H-like superfamily/Ribonuclease H"/>
    <property type="match status" value="1"/>
</dbReference>
<dbReference type="AlphaFoldDB" id="A0A9P0AXG8"/>
<dbReference type="Pfam" id="PF00078">
    <property type="entry name" value="RVT_1"/>
    <property type="match status" value="1"/>
</dbReference>
<dbReference type="Proteomes" id="UP001154078">
    <property type="component" value="Chromosome 3"/>
</dbReference>
<name>A0A9P0AXG8_BRAAE</name>
<accession>A0A9P0AXG8</accession>
<dbReference type="OrthoDB" id="6764815at2759"/>
<dbReference type="InterPro" id="IPR002156">
    <property type="entry name" value="RNaseH_domain"/>
</dbReference>
<dbReference type="InterPro" id="IPR036691">
    <property type="entry name" value="Endo/exonu/phosph_ase_sf"/>
</dbReference>
<dbReference type="PANTHER" id="PTHR36688:SF2">
    <property type="entry name" value="ENDONUCLEASE_EXONUCLEASE_PHOSPHATASE DOMAIN-CONTAINING PROTEIN"/>
    <property type="match status" value="1"/>
</dbReference>
<dbReference type="GO" id="GO:0004523">
    <property type="term" value="F:RNA-DNA hybrid ribonuclease activity"/>
    <property type="evidence" value="ECO:0007669"/>
    <property type="project" value="InterPro"/>
</dbReference>
<dbReference type="PROSITE" id="PS50879">
    <property type="entry name" value="RNASE_H_1"/>
    <property type="match status" value="1"/>
</dbReference>
<dbReference type="Pfam" id="PF14529">
    <property type="entry name" value="Exo_endo_phos_2"/>
    <property type="match status" value="1"/>
</dbReference>
<evidence type="ECO:0000313" key="4">
    <source>
        <dbReference type="Proteomes" id="UP001154078"/>
    </source>
</evidence>
<dbReference type="SUPFAM" id="SSF53098">
    <property type="entry name" value="Ribonuclease H-like"/>
    <property type="match status" value="1"/>
</dbReference>
<evidence type="ECO:0000259" key="2">
    <source>
        <dbReference type="PROSITE" id="PS50879"/>
    </source>
</evidence>
<dbReference type="Gene3D" id="3.30.70.270">
    <property type="match status" value="1"/>
</dbReference>
<dbReference type="SUPFAM" id="SSF56219">
    <property type="entry name" value="DNase I-like"/>
    <property type="match status" value="1"/>
</dbReference>
<dbReference type="GO" id="GO:0071897">
    <property type="term" value="P:DNA biosynthetic process"/>
    <property type="evidence" value="ECO:0007669"/>
    <property type="project" value="UniProtKB-ARBA"/>
</dbReference>
<gene>
    <name evidence="3" type="ORF">MELIAE_LOCUS4823</name>
</gene>
<dbReference type="PANTHER" id="PTHR36688">
    <property type="entry name" value="ENDO/EXONUCLEASE/PHOSPHATASE DOMAIN-CONTAINING PROTEIN"/>
    <property type="match status" value="1"/>
</dbReference>
<reference evidence="3" key="1">
    <citation type="submission" date="2021-12" db="EMBL/GenBank/DDBJ databases">
        <authorList>
            <person name="King R."/>
        </authorList>
    </citation>
    <scope>NUCLEOTIDE SEQUENCE</scope>
</reference>
<dbReference type="CDD" id="cd09276">
    <property type="entry name" value="Rnase_HI_RT_non_LTR"/>
    <property type="match status" value="1"/>
</dbReference>
<dbReference type="PROSITE" id="PS50878">
    <property type="entry name" value="RT_POL"/>
    <property type="match status" value="1"/>
</dbReference>
<evidence type="ECO:0000259" key="1">
    <source>
        <dbReference type="PROSITE" id="PS50878"/>
    </source>
</evidence>
<dbReference type="InterPro" id="IPR043502">
    <property type="entry name" value="DNA/RNA_pol_sf"/>
</dbReference>